<organism evidence="1 2">
    <name type="scientific">Hyaloscypha hepaticicola</name>
    <dbReference type="NCBI Taxonomy" id="2082293"/>
    <lineage>
        <taxon>Eukaryota</taxon>
        <taxon>Fungi</taxon>
        <taxon>Dikarya</taxon>
        <taxon>Ascomycota</taxon>
        <taxon>Pezizomycotina</taxon>
        <taxon>Leotiomycetes</taxon>
        <taxon>Helotiales</taxon>
        <taxon>Hyaloscyphaceae</taxon>
        <taxon>Hyaloscypha</taxon>
    </lineage>
</organism>
<accession>A0A2J6PGW6</accession>
<dbReference type="Proteomes" id="UP000235672">
    <property type="component" value="Unassembled WGS sequence"/>
</dbReference>
<evidence type="ECO:0000313" key="2">
    <source>
        <dbReference type="Proteomes" id="UP000235672"/>
    </source>
</evidence>
<dbReference type="OrthoDB" id="10612419at2759"/>
<evidence type="ECO:0000313" key="1">
    <source>
        <dbReference type="EMBL" id="PMD13264.1"/>
    </source>
</evidence>
<reference evidence="1 2" key="1">
    <citation type="submission" date="2016-05" db="EMBL/GenBank/DDBJ databases">
        <title>A degradative enzymes factory behind the ericoid mycorrhizal symbiosis.</title>
        <authorList>
            <consortium name="DOE Joint Genome Institute"/>
            <person name="Martino E."/>
            <person name="Morin E."/>
            <person name="Grelet G."/>
            <person name="Kuo A."/>
            <person name="Kohler A."/>
            <person name="Daghino S."/>
            <person name="Barry K."/>
            <person name="Choi C."/>
            <person name="Cichocki N."/>
            <person name="Clum A."/>
            <person name="Copeland A."/>
            <person name="Hainaut M."/>
            <person name="Haridas S."/>
            <person name="Labutti K."/>
            <person name="Lindquist E."/>
            <person name="Lipzen A."/>
            <person name="Khouja H.-R."/>
            <person name="Murat C."/>
            <person name="Ohm R."/>
            <person name="Olson A."/>
            <person name="Spatafora J."/>
            <person name="Veneault-Fourrey C."/>
            <person name="Henrissat B."/>
            <person name="Grigoriev I."/>
            <person name="Martin F."/>
            <person name="Perotto S."/>
        </authorList>
    </citation>
    <scope>NUCLEOTIDE SEQUENCE [LARGE SCALE GENOMIC DNA]</scope>
    <source>
        <strain evidence="1 2">UAMH 7357</strain>
    </source>
</reference>
<sequence>MTISLSPTEELATKEASYARPTVTPALLFPILAGGVVAEEPKPVAPVHRRLTSLAHLLTLAQVWLTHSSGYSSNCSGPKTEIEIAHVEIPISNFLFQKLPSLSRLSLNLTNGSVR</sequence>
<dbReference type="EMBL" id="KZ613534">
    <property type="protein sequence ID" value="PMD13264.1"/>
    <property type="molecule type" value="Genomic_DNA"/>
</dbReference>
<gene>
    <name evidence="1" type="ORF">NA56DRAFT_712299</name>
</gene>
<name>A0A2J6PGW6_9HELO</name>
<dbReference type="AlphaFoldDB" id="A0A2J6PGW6"/>
<protein>
    <submittedName>
        <fullName evidence="1">Uncharacterized protein</fullName>
    </submittedName>
</protein>
<proteinExistence type="predicted"/>
<keyword evidence="2" id="KW-1185">Reference proteome</keyword>